<keyword evidence="5" id="KW-1185">Reference proteome</keyword>
<dbReference type="NCBIfam" id="TIGR02722">
    <property type="entry name" value="lp"/>
    <property type="match status" value="1"/>
</dbReference>
<evidence type="ECO:0000313" key="4">
    <source>
        <dbReference type="EMBL" id="SFM92162.1"/>
    </source>
</evidence>
<dbReference type="Pfam" id="PF13036">
    <property type="entry name" value="LpoB"/>
    <property type="match status" value="1"/>
</dbReference>
<name>A0A1I4UT80_9GAMM</name>
<dbReference type="PANTHER" id="PTHR40593:SF1">
    <property type="entry name" value="PENICILLIN-BINDING PROTEIN ACTIVATOR LPOB"/>
    <property type="match status" value="1"/>
</dbReference>
<accession>A0A1I4UT80</accession>
<evidence type="ECO:0000256" key="1">
    <source>
        <dbReference type="NCBIfam" id="TIGR02722"/>
    </source>
</evidence>
<feature type="region of interest" description="Disordered" evidence="2">
    <location>
        <begin position="30"/>
        <end position="59"/>
    </location>
</feature>
<dbReference type="OrthoDB" id="6466283at2"/>
<dbReference type="GO" id="GO:0031241">
    <property type="term" value="C:periplasmic side of cell outer membrane"/>
    <property type="evidence" value="ECO:0007669"/>
    <property type="project" value="TreeGrafter"/>
</dbReference>
<protein>
    <recommendedName>
        <fullName evidence="1">Penicillin-binding protein activator LpoB</fullName>
    </recommendedName>
</protein>
<dbReference type="EMBL" id="FOVC01000001">
    <property type="protein sequence ID" value="SFM92162.1"/>
    <property type="molecule type" value="Genomic_DNA"/>
</dbReference>
<reference evidence="5" key="1">
    <citation type="submission" date="2016-10" db="EMBL/GenBank/DDBJ databases">
        <authorList>
            <person name="Varghese N."/>
            <person name="Submissions S."/>
        </authorList>
    </citation>
    <scope>NUCLEOTIDE SEQUENCE [LARGE SCALE GENOMIC DNA]</scope>
    <source>
        <strain evidence="5">N6PO6</strain>
    </source>
</reference>
<keyword evidence="3" id="KW-0732">Signal</keyword>
<dbReference type="GO" id="GO:0009252">
    <property type="term" value="P:peptidoglycan biosynthetic process"/>
    <property type="evidence" value="ECO:0007669"/>
    <property type="project" value="TreeGrafter"/>
</dbReference>
<proteinExistence type="predicted"/>
<feature type="chain" id="PRO_5017429133" description="Penicillin-binding protein activator LpoB" evidence="3">
    <location>
        <begin position="23"/>
        <end position="200"/>
    </location>
</feature>
<dbReference type="Gene3D" id="3.40.50.10610">
    <property type="entry name" value="ABC-type transport auxiliary lipoprotein component"/>
    <property type="match status" value="1"/>
</dbReference>
<dbReference type="Proteomes" id="UP000242222">
    <property type="component" value="Unassembled WGS sequence"/>
</dbReference>
<evidence type="ECO:0000256" key="2">
    <source>
        <dbReference type="SAM" id="MobiDB-lite"/>
    </source>
</evidence>
<dbReference type="AlphaFoldDB" id="A0A1I4UT80"/>
<dbReference type="RefSeq" id="WP_092874237.1">
    <property type="nucleotide sequence ID" value="NZ_FOVC01000001.1"/>
</dbReference>
<dbReference type="GO" id="GO:0030234">
    <property type="term" value="F:enzyme regulator activity"/>
    <property type="evidence" value="ECO:0007669"/>
    <property type="project" value="TreeGrafter"/>
</dbReference>
<feature type="signal peptide" evidence="3">
    <location>
        <begin position="1"/>
        <end position="22"/>
    </location>
</feature>
<organism evidence="4 5">
    <name type="scientific">Izhakiella capsodis</name>
    <dbReference type="NCBI Taxonomy" id="1367852"/>
    <lineage>
        <taxon>Bacteria</taxon>
        <taxon>Pseudomonadati</taxon>
        <taxon>Pseudomonadota</taxon>
        <taxon>Gammaproteobacteria</taxon>
        <taxon>Enterobacterales</taxon>
        <taxon>Erwiniaceae</taxon>
        <taxon>Izhakiella</taxon>
    </lineage>
</organism>
<dbReference type="PANTHER" id="PTHR40593">
    <property type="entry name" value="PENICILLIN-BINDING PROTEIN ACTIVATOR LPOB"/>
    <property type="match status" value="1"/>
</dbReference>
<evidence type="ECO:0000313" key="5">
    <source>
        <dbReference type="Proteomes" id="UP000242222"/>
    </source>
</evidence>
<feature type="compositionally biased region" description="Low complexity" evidence="2">
    <location>
        <begin position="32"/>
        <end position="45"/>
    </location>
</feature>
<dbReference type="InterPro" id="IPR014094">
    <property type="entry name" value="LpoB"/>
</dbReference>
<feature type="compositionally biased region" description="Pro residues" evidence="2">
    <location>
        <begin position="46"/>
        <end position="59"/>
    </location>
</feature>
<evidence type="ECO:0000256" key="3">
    <source>
        <dbReference type="SAM" id="SignalP"/>
    </source>
</evidence>
<dbReference type="PROSITE" id="PS51257">
    <property type="entry name" value="PROKAR_LIPOPROTEIN"/>
    <property type="match status" value="1"/>
</dbReference>
<dbReference type="STRING" id="1367852.SAMN05216516_101331"/>
<sequence length="200" mass="21240">MRLTRLTGLLSLSLLLSGCIVQQQKPAPIEATQPTSTQPPVTVSQPPQPAQQPLPGVPQPPKLQTFDWNGSVQPLIAQMLNADGVTPGSVLLVAGTRNNTNGSIQLASVRDSVINVLSTQHQFRLVPPEQLQAARQSLGLSSTDSLITRSKAIGIARAANAQYVLYTSVNGDAKSPTLDMLLMLVQSGEMVWSGNSVVQN</sequence>
<gene>
    <name evidence="4" type="ORF">SAMN05216516_101331</name>
</gene>